<gene>
    <name evidence="2" type="ORF">BKA16_000846</name>
</gene>
<dbReference type="GO" id="GO:0003677">
    <property type="term" value="F:DNA binding"/>
    <property type="evidence" value="ECO:0007669"/>
    <property type="project" value="UniProtKB-KW"/>
</dbReference>
<feature type="domain" description="HTH marR-type" evidence="1">
    <location>
        <begin position="29"/>
        <end position="164"/>
    </location>
</feature>
<dbReference type="RefSeq" id="WP_183369487.1">
    <property type="nucleotide sequence ID" value="NZ_BAABHL010000128.1"/>
</dbReference>
<sequence length="179" mass="19718">MNEQTPTPDAVDGIIAQWAAERPTLDVSALAVFGRLHRAYLQYQSSMSTLFARYDLNNASFDVLAALRRSGSPFRMTSSQLAKTMLVTTGGVTLRVDRLEKSGLVERKRDPDDRRVVYVCLTTAGLSLIDEATTDHFQNELRLLGGLDVEQRAELATLLRALEASITEAETDDEEPASA</sequence>
<reference evidence="2 3" key="1">
    <citation type="submission" date="2020-08" db="EMBL/GenBank/DDBJ databases">
        <title>Sequencing the genomes of 1000 actinobacteria strains.</title>
        <authorList>
            <person name="Klenk H.-P."/>
        </authorList>
    </citation>
    <scope>NUCLEOTIDE SEQUENCE [LARGE SCALE GENOMIC DNA]</scope>
    <source>
        <strain evidence="2 3">DSM 45298</strain>
    </source>
</reference>
<dbReference type="EMBL" id="JACIFP010000001">
    <property type="protein sequence ID" value="MBB4134294.1"/>
    <property type="molecule type" value="Genomic_DNA"/>
</dbReference>
<dbReference type="PANTHER" id="PTHR33164:SF104">
    <property type="entry name" value="TRANSCRIPTIONAL REGULATORY PROTEIN"/>
    <property type="match status" value="1"/>
</dbReference>
<keyword evidence="3" id="KW-1185">Reference proteome</keyword>
<name>A0A840EVC4_9ACTN</name>
<dbReference type="SMART" id="SM00347">
    <property type="entry name" value="HTH_MARR"/>
    <property type="match status" value="1"/>
</dbReference>
<dbReference type="PRINTS" id="PR00598">
    <property type="entry name" value="HTHMARR"/>
</dbReference>
<dbReference type="Proteomes" id="UP000551501">
    <property type="component" value="Unassembled WGS sequence"/>
</dbReference>
<keyword evidence="2" id="KW-0238">DNA-binding</keyword>
<evidence type="ECO:0000313" key="2">
    <source>
        <dbReference type="EMBL" id="MBB4134294.1"/>
    </source>
</evidence>
<evidence type="ECO:0000313" key="3">
    <source>
        <dbReference type="Proteomes" id="UP000551501"/>
    </source>
</evidence>
<accession>A0A840EVC4</accession>
<dbReference type="Pfam" id="PF12802">
    <property type="entry name" value="MarR_2"/>
    <property type="match status" value="1"/>
</dbReference>
<dbReference type="InterPro" id="IPR036388">
    <property type="entry name" value="WH-like_DNA-bd_sf"/>
</dbReference>
<dbReference type="GO" id="GO:0003700">
    <property type="term" value="F:DNA-binding transcription factor activity"/>
    <property type="evidence" value="ECO:0007669"/>
    <property type="project" value="InterPro"/>
</dbReference>
<dbReference type="InterPro" id="IPR000835">
    <property type="entry name" value="HTH_MarR-typ"/>
</dbReference>
<dbReference type="Gene3D" id="1.10.10.10">
    <property type="entry name" value="Winged helix-like DNA-binding domain superfamily/Winged helix DNA-binding domain"/>
    <property type="match status" value="1"/>
</dbReference>
<evidence type="ECO:0000259" key="1">
    <source>
        <dbReference type="PROSITE" id="PS50995"/>
    </source>
</evidence>
<dbReference type="InterPro" id="IPR039422">
    <property type="entry name" value="MarR/SlyA-like"/>
</dbReference>
<dbReference type="InterPro" id="IPR036390">
    <property type="entry name" value="WH_DNA-bd_sf"/>
</dbReference>
<protein>
    <submittedName>
        <fullName evidence="2">DNA-binding MarR family transcriptional regulator</fullName>
    </submittedName>
</protein>
<dbReference type="PROSITE" id="PS50995">
    <property type="entry name" value="HTH_MARR_2"/>
    <property type="match status" value="1"/>
</dbReference>
<comment type="caution">
    <text evidence="2">The sequence shown here is derived from an EMBL/GenBank/DDBJ whole genome shotgun (WGS) entry which is preliminary data.</text>
</comment>
<dbReference type="SUPFAM" id="SSF46785">
    <property type="entry name" value="Winged helix' DNA-binding domain"/>
    <property type="match status" value="1"/>
</dbReference>
<organism evidence="2 3">
    <name type="scientific">Gordonia humi</name>
    <dbReference type="NCBI Taxonomy" id="686429"/>
    <lineage>
        <taxon>Bacteria</taxon>
        <taxon>Bacillati</taxon>
        <taxon>Actinomycetota</taxon>
        <taxon>Actinomycetes</taxon>
        <taxon>Mycobacteriales</taxon>
        <taxon>Gordoniaceae</taxon>
        <taxon>Gordonia</taxon>
    </lineage>
</organism>
<dbReference type="AlphaFoldDB" id="A0A840EVC4"/>
<proteinExistence type="predicted"/>
<dbReference type="PANTHER" id="PTHR33164">
    <property type="entry name" value="TRANSCRIPTIONAL REGULATOR, MARR FAMILY"/>
    <property type="match status" value="1"/>
</dbReference>
<dbReference type="GO" id="GO:0006950">
    <property type="term" value="P:response to stress"/>
    <property type="evidence" value="ECO:0007669"/>
    <property type="project" value="TreeGrafter"/>
</dbReference>